<sequence length="131" mass="13997">MNIEEMRKLAAVILEVEKPEQEFVKEGSIEEIHILAGFLLQKEAGLLSGAAKKAKTLLSPAATTTIRPAGAVRGSQAYGRGIVDISGQTASRVKPSVTARYGKAAVEGEKKTMMMGGRSVTKTRRGGKWVL</sequence>
<dbReference type="AlphaFoldDB" id="A0A0F9Y1V8"/>
<gene>
    <name evidence="1" type="ORF">LCGC14_0147600</name>
</gene>
<reference evidence="1" key="1">
    <citation type="journal article" date="2015" name="Nature">
        <title>Complex archaea that bridge the gap between prokaryotes and eukaryotes.</title>
        <authorList>
            <person name="Spang A."/>
            <person name="Saw J.H."/>
            <person name="Jorgensen S.L."/>
            <person name="Zaremba-Niedzwiedzka K."/>
            <person name="Martijn J."/>
            <person name="Lind A.E."/>
            <person name="van Eijk R."/>
            <person name="Schleper C."/>
            <person name="Guy L."/>
            <person name="Ettema T.J."/>
        </authorList>
    </citation>
    <scope>NUCLEOTIDE SEQUENCE</scope>
</reference>
<evidence type="ECO:0000313" key="1">
    <source>
        <dbReference type="EMBL" id="KKN98648.1"/>
    </source>
</evidence>
<protein>
    <submittedName>
        <fullName evidence="1">Uncharacterized protein</fullName>
    </submittedName>
</protein>
<name>A0A0F9Y1V8_9ZZZZ</name>
<accession>A0A0F9Y1V8</accession>
<comment type="caution">
    <text evidence="1">The sequence shown here is derived from an EMBL/GenBank/DDBJ whole genome shotgun (WGS) entry which is preliminary data.</text>
</comment>
<organism evidence="1">
    <name type="scientific">marine sediment metagenome</name>
    <dbReference type="NCBI Taxonomy" id="412755"/>
    <lineage>
        <taxon>unclassified sequences</taxon>
        <taxon>metagenomes</taxon>
        <taxon>ecological metagenomes</taxon>
    </lineage>
</organism>
<dbReference type="EMBL" id="LAZR01000051">
    <property type="protein sequence ID" value="KKN98648.1"/>
    <property type="molecule type" value="Genomic_DNA"/>
</dbReference>
<proteinExistence type="predicted"/>